<proteinExistence type="predicted"/>
<reference evidence="2" key="1">
    <citation type="journal article" date="2020" name="Nat. Commun.">
        <title>Large-scale genome sequencing of mycorrhizal fungi provides insights into the early evolution of symbiotic traits.</title>
        <authorList>
            <person name="Miyauchi S."/>
            <person name="Kiss E."/>
            <person name="Kuo A."/>
            <person name="Drula E."/>
            <person name="Kohler A."/>
            <person name="Sanchez-Garcia M."/>
            <person name="Morin E."/>
            <person name="Andreopoulos B."/>
            <person name="Barry K.W."/>
            <person name="Bonito G."/>
            <person name="Buee M."/>
            <person name="Carver A."/>
            <person name="Chen C."/>
            <person name="Cichocki N."/>
            <person name="Clum A."/>
            <person name="Culley D."/>
            <person name="Crous P.W."/>
            <person name="Fauchery L."/>
            <person name="Girlanda M."/>
            <person name="Hayes R.D."/>
            <person name="Keri Z."/>
            <person name="LaButti K."/>
            <person name="Lipzen A."/>
            <person name="Lombard V."/>
            <person name="Magnuson J."/>
            <person name="Maillard F."/>
            <person name="Murat C."/>
            <person name="Nolan M."/>
            <person name="Ohm R.A."/>
            <person name="Pangilinan J."/>
            <person name="Pereira M.F."/>
            <person name="Perotto S."/>
            <person name="Peter M."/>
            <person name="Pfister S."/>
            <person name="Riley R."/>
            <person name="Sitrit Y."/>
            <person name="Stielow J.B."/>
            <person name="Szollosi G."/>
            <person name="Zifcakova L."/>
            <person name="Stursova M."/>
            <person name="Spatafora J.W."/>
            <person name="Tedersoo L."/>
            <person name="Vaario L.M."/>
            <person name="Yamada A."/>
            <person name="Yan M."/>
            <person name="Wang P."/>
            <person name="Xu J."/>
            <person name="Bruns T."/>
            <person name="Baldrian P."/>
            <person name="Vilgalys R."/>
            <person name="Dunand C."/>
            <person name="Henrissat B."/>
            <person name="Grigoriev I.V."/>
            <person name="Hibbett D."/>
            <person name="Nagy L.G."/>
            <person name="Martin F.M."/>
        </authorList>
    </citation>
    <scope>NUCLEOTIDE SEQUENCE</scope>
    <source>
        <strain evidence="2">UP504</strain>
    </source>
</reference>
<gene>
    <name evidence="2" type="ORF">BS47DRAFT_1416692</name>
</gene>
<dbReference type="Proteomes" id="UP000886523">
    <property type="component" value="Unassembled WGS sequence"/>
</dbReference>
<evidence type="ECO:0000259" key="1">
    <source>
        <dbReference type="Pfam" id="PF17667"/>
    </source>
</evidence>
<name>A0A9P6AM85_9AGAM</name>
<dbReference type="InterPro" id="IPR040976">
    <property type="entry name" value="Pkinase_fungal"/>
</dbReference>
<dbReference type="AlphaFoldDB" id="A0A9P6AM85"/>
<dbReference type="Pfam" id="PF17667">
    <property type="entry name" value="Pkinase_fungal"/>
    <property type="match status" value="1"/>
</dbReference>
<dbReference type="OrthoDB" id="3260094at2759"/>
<evidence type="ECO:0000313" key="2">
    <source>
        <dbReference type="EMBL" id="KAF9508393.1"/>
    </source>
</evidence>
<sequence>MVVNIKGAKLNLDRKLQIDWVGVTVYVPGVIGMYITARPTFPQLLPPLGMDLAWDEPQKHIRDHQLIQGYQGRWNAFNEEPKDQSGGESTVFKPMTHIFDNIVDVIIANSNLKLTTKDCSVNLDQNPSSTPTLAARYNATRPDGYLLLKDRFDDKIISWADIALLCEYKREDGMDELDDARCAEVYMEMTIENAMTQIWFCCRSSVVVSEPFNFISEPEALVELFAAFAFANRLGFDPTAMHPPGDLTQFIITVHPHDNNKPRRFCTRKIISSLAIEVDEGGREKGNPVVLKDIWIDHDCLTEGAILTQLYEEADEEDKKLVQRHFLTTICRRDVLMEPGVPDGTQDLMRRLNTAQDGVFELRKRLVIDSKHKVASGSQGLRETSWLHVPHPDLMYLHKMHCRIIFEAKGVTIDLVLNLRDVMKALTDISMALQLLRKLGWVHWGISIGNILYIVVQQRWQAGRSGICKENR</sequence>
<keyword evidence="3" id="KW-1185">Reference proteome</keyword>
<protein>
    <recommendedName>
        <fullName evidence="1">Fungal-type protein kinase domain-containing protein</fullName>
    </recommendedName>
</protein>
<dbReference type="EMBL" id="MU129060">
    <property type="protein sequence ID" value="KAF9508393.1"/>
    <property type="molecule type" value="Genomic_DNA"/>
</dbReference>
<accession>A0A9P6AM85</accession>
<evidence type="ECO:0000313" key="3">
    <source>
        <dbReference type="Proteomes" id="UP000886523"/>
    </source>
</evidence>
<organism evidence="2 3">
    <name type="scientific">Hydnum rufescens UP504</name>
    <dbReference type="NCBI Taxonomy" id="1448309"/>
    <lineage>
        <taxon>Eukaryota</taxon>
        <taxon>Fungi</taxon>
        <taxon>Dikarya</taxon>
        <taxon>Basidiomycota</taxon>
        <taxon>Agaricomycotina</taxon>
        <taxon>Agaricomycetes</taxon>
        <taxon>Cantharellales</taxon>
        <taxon>Hydnaceae</taxon>
        <taxon>Hydnum</taxon>
    </lineage>
</organism>
<feature type="domain" description="Fungal-type protein kinase" evidence="1">
    <location>
        <begin position="189"/>
        <end position="454"/>
    </location>
</feature>
<comment type="caution">
    <text evidence="2">The sequence shown here is derived from an EMBL/GenBank/DDBJ whole genome shotgun (WGS) entry which is preliminary data.</text>
</comment>